<gene>
    <name evidence="2" type="ORF">ENE75_13965</name>
</gene>
<evidence type="ECO:0000313" key="2">
    <source>
        <dbReference type="EMBL" id="RVT50905.1"/>
    </source>
</evidence>
<sequence length="271" mass="30130">MPRTLVFCHANGFPASTYRQLFEHWRAAGWHVLAPKKFGHDPRYPVSSNWPHLRDELIDFIRVHTAGRPVWLVGHSLGGYLALLAACHRPDLARGVVLVDSPVVGGWRAHSIQVVKATRLIGRVSPGKVSQTRRERWPSRDAALAHFAAKPAFARWAPGVLADYIDAGMEAAPEGGVQLAFRRAVETHIYNTLPHVFDRVLHRHPPQCPVAFIGGTQSTEVRQVGLALTRAVTRGQLRWIEGSHLFPMEQPQATADAVQAELQTMLEENTP</sequence>
<name>A0A437JUI7_9BURK</name>
<keyword evidence="3" id="KW-1185">Reference proteome</keyword>
<protein>
    <submittedName>
        <fullName evidence="2">Alpha/beta hydrolase</fullName>
    </submittedName>
</protein>
<feature type="domain" description="AB hydrolase-1" evidence="1">
    <location>
        <begin position="5"/>
        <end position="257"/>
    </location>
</feature>
<evidence type="ECO:0000313" key="3">
    <source>
        <dbReference type="Proteomes" id="UP000288178"/>
    </source>
</evidence>
<dbReference type="EMBL" id="SACT01000004">
    <property type="protein sequence ID" value="RVT50905.1"/>
    <property type="molecule type" value="Genomic_DNA"/>
</dbReference>
<dbReference type="PANTHER" id="PTHR42886:SF29">
    <property type="entry name" value="PUMMELIG, ISOFORM A"/>
    <property type="match status" value="1"/>
</dbReference>
<dbReference type="Gene3D" id="3.40.50.1820">
    <property type="entry name" value="alpha/beta hydrolase"/>
    <property type="match status" value="1"/>
</dbReference>
<dbReference type="InterPro" id="IPR029058">
    <property type="entry name" value="AB_hydrolase_fold"/>
</dbReference>
<keyword evidence="2" id="KW-0378">Hydrolase</keyword>
<dbReference type="RefSeq" id="WP_128198931.1">
    <property type="nucleotide sequence ID" value="NZ_SACT01000004.1"/>
</dbReference>
<dbReference type="SUPFAM" id="SSF53474">
    <property type="entry name" value="alpha/beta-Hydrolases"/>
    <property type="match status" value="1"/>
</dbReference>
<dbReference type="AlphaFoldDB" id="A0A437JUI7"/>
<proteinExistence type="predicted"/>
<dbReference type="Pfam" id="PF12697">
    <property type="entry name" value="Abhydrolase_6"/>
    <property type="match status" value="1"/>
</dbReference>
<dbReference type="InterPro" id="IPR000073">
    <property type="entry name" value="AB_hydrolase_1"/>
</dbReference>
<organism evidence="2 3">
    <name type="scientific">Rubrivivax albus</name>
    <dbReference type="NCBI Taxonomy" id="2499835"/>
    <lineage>
        <taxon>Bacteria</taxon>
        <taxon>Pseudomonadati</taxon>
        <taxon>Pseudomonadota</taxon>
        <taxon>Betaproteobacteria</taxon>
        <taxon>Burkholderiales</taxon>
        <taxon>Sphaerotilaceae</taxon>
        <taxon>Rubrivivax</taxon>
    </lineage>
</organism>
<dbReference type="OrthoDB" id="5729753at2"/>
<evidence type="ECO:0000259" key="1">
    <source>
        <dbReference type="Pfam" id="PF12697"/>
    </source>
</evidence>
<comment type="caution">
    <text evidence="2">The sequence shown here is derived from an EMBL/GenBank/DDBJ whole genome shotgun (WGS) entry which is preliminary data.</text>
</comment>
<dbReference type="PANTHER" id="PTHR42886">
    <property type="entry name" value="RE40534P-RELATED"/>
    <property type="match status" value="1"/>
</dbReference>
<dbReference type="Proteomes" id="UP000288178">
    <property type="component" value="Unassembled WGS sequence"/>
</dbReference>
<reference evidence="2 3" key="1">
    <citation type="submission" date="2019-01" db="EMBL/GenBank/DDBJ databases">
        <authorList>
            <person name="Chen W.-M."/>
        </authorList>
    </citation>
    <scope>NUCLEOTIDE SEQUENCE [LARGE SCALE GENOMIC DNA]</scope>
    <source>
        <strain evidence="2 3">ICH-3</strain>
    </source>
</reference>
<accession>A0A437JUI7</accession>
<dbReference type="GO" id="GO:0016787">
    <property type="term" value="F:hydrolase activity"/>
    <property type="evidence" value="ECO:0007669"/>
    <property type="project" value="UniProtKB-KW"/>
</dbReference>